<dbReference type="PROSITE" id="PS50261">
    <property type="entry name" value="G_PROTEIN_RECEP_F2_4"/>
    <property type="match status" value="1"/>
</dbReference>
<feature type="domain" description="G-protein coupled receptors family 2 profile 2" evidence="6">
    <location>
        <begin position="1"/>
        <end position="121"/>
    </location>
</feature>
<feature type="non-terminal residue" evidence="7">
    <location>
        <position position="121"/>
    </location>
</feature>
<evidence type="ECO:0000256" key="1">
    <source>
        <dbReference type="ARBA" id="ARBA00004141"/>
    </source>
</evidence>
<dbReference type="PANTHER" id="PTHR45902:SF2">
    <property type="entry name" value="G-PROTEIN COUPLED RECEPTORS FAMILY 2 PROFILE 2 DOMAIN-CONTAINING PROTEIN"/>
    <property type="match status" value="1"/>
</dbReference>
<protein>
    <recommendedName>
        <fullName evidence="6">G-protein coupled receptors family 2 profile 2 domain-containing protein</fullName>
    </recommendedName>
</protein>
<dbReference type="Proteomes" id="UP001168990">
    <property type="component" value="Unassembled WGS sequence"/>
</dbReference>
<evidence type="ECO:0000256" key="4">
    <source>
        <dbReference type="ARBA" id="ARBA00023136"/>
    </source>
</evidence>
<comment type="caution">
    <text evidence="7">The sequence shown here is derived from an EMBL/GenBank/DDBJ whole genome shotgun (WGS) entry which is preliminary data.</text>
</comment>
<evidence type="ECO:0000313" key="8">
    <source>
        <dbReference type="Proteomes" id="UP001168990"/>
    </source>
</evidence>
<reference evidence="7" key="2">
    <citation type="submission" date="2023-03" db="EMBL/GenBank/DDBJ databases">
        <authorList>
            <person name="Inwood S.N."/>
            <person name="Skelly J.G."/>
            <person name="Guhlin J."/>
            <person name="Harrop T.W.R."/>
            <person name="Goldson S.G."/>
            <person name="Dearden P.K."/>
        </authorList>
    </citation>
    <scope>NUCLEOTIDE SEQUENCE</scope>
    <source>
        <strain evidence="7">Irish</strain>
        <tissue evidence="7">Whole body</tissue>
    </source>
</reference>
<accession>A0AA39FH71</accession>
<keyword evidence="4 5" id="KW-0472">Membrane</keyword>
<gene>
    <name evidence="7" type="ORF">PV328_011997</name>
</gene>
<evidence type="ECO:0000313" key="7">
    <source>
        <dbReference type="EMBL" id="KAK0169473.1"/>
    </source>
</evidence>
<proteinExistence type="predicted"/>
<dbReference type="InterPro" id="IPR053231">
    <property type="entry name" value="GPCR_LN-TM7"/>
</dbReference>
<comment type="subcellular location">
    <subcellularLocation>
        <location evidence="1">Membrane</location>
        <topology evidence="1">Multi-pass membrane protein</topology>
    </subcellularLocation>
</comment>
<feature type="transmembrane region" description="Helical" evidence="5">
    <location>
        <begin position="46"/>
        <end position="67"/>
    </location>
</feature>
<keyword evidence="3 5" id="KW-1133">Transmembrane helix</keyword>
<dbReference type="AlphaFoldDB" id="A0AA39FH71"/>
<sequence>DSELCLALGLSLQYLRISVVCWLAAMCHHLYATVASIPCCDDPPTYLKYSIFAWGAPLLTLGTSIFIQTHEARDLWNVADLTPFNCWFLGTRATVYTYGLPIVLLLLISGYYLLKAAIVAR</sequence>
<dbReference type="GO" id="GO:0007166">
    <property type="term" value="P:cell surface receptor signaling pathway"/>
    <property type="evidence" value="ECO:0007669"/>
    <property type="project" value="InterPro"/>
</dbReference>
<dbReference type="InterPro" id="IPR000832">
    <property type="entry name" value="GPCR_2_secretin-like"/>
</dbReference>
<evidence type="ECO:0000256" key="2">
    <source>
        <dbReference type="ARBA" id="ARBA00022692"/>
    </source>
</evidence>
<dbReference type="EMBL" id="JAQQBS010000308">
    <property type="protein sequence ID" value="KAK0169473.1"/>
    <property type="molecule type" value="Genomic_DNA"/>
</dbReference>
<evidence type="ECO:0000256" key="5">
    <source>
        <dbReference type="SAM" id="Phobius"/>
    </source>
</evidence>
<dbReference type="GO" id="GO:0004930">
    <property type="term" value="F:G protein-coupled receptor activity"/>
    <property type="evidence" value="ECO:0007669"/>
    <property type="project" value="InterPro"/>
</dbReference>
<dbReference type="GO" id="GO:0016020">
    <property type="term" value="C:membrane"/>
    <property type="evidence" value="ECO:0007669"/>
    <property type="project" value="UniProtKB-SubCell"/>
</dbReference>
<feature type="transmembrane region" description="Helical" evidence="5">
    <location>
        <begin position="14"/>
        <end position="34"/>
    </location>
</feature>
<keyword evidence="2 5" id="KW-0812">Transmembrane</keyword>
<reference evidence="7" key="1">
    <citation type="journal article" date="2023" name="bioRxiv">
        <title>Scaffold-level genome assemblies of two parasitoid biocontrol wasps reveal the parthenogenesis mechanism and an associated novel virus.</title>
        <authorList>
            <person name="Inwood S."/>
            <person name="Skelly J."/>
            <person name="Guhlin J."/>
            <person name="Harrop T."/>
            <person name="Goldson S."/>
            <person name="Dearden P."/>
        </authorList>
    </citation>
    <scope>NUCLEOTIDE SEQUENCE</scope>
    <source>
        <strain evidence="7">Irish</strain>
        <tissue evidence="7">Whole body</tissue>
    </source>
</reference>
<keyword evidence="8" id="KW-1185">Reference proteome</keyword>
<dbReference type="Gene3D" id="1.20.1070.10">
    <property type="entry name" value="Rhodopsin 7-helix transmembrane proteins"/>
    <property type="match status" value="1"/>
</dbReference>
<name>A0AA39FH71_9HYME</name>
<dbReference type="PANTHER" id="PTHR45902">
    <property type="entry name" value="LATROPHILIN RECEPTOR-LIKE PROTEIN A"/>
    <property type="match status" value="1"/>
</dbReference>
<dbReference type="Pfam" id="PF00002">
    <property type="entry name" value="7tm_2"/>
    <property type="match status" value="1"/>
</dbReference>
<organism evidence="7 8">
    <name type="scientific">Microctonus aethiopoides</name>
    <dbReference type="NCBI Taxonomy" id="144406"/>
    <lineage>
        <taxon>Eukaryota</taxon>
        <taxon>Metazoa</taxon>
        <taxon>Ecdysozoa</taxon>
        <taxon>Arthropoda</taxon>
        <taxon>Hexapoda</taxon>
        <taxon>Insecta</taxon>
        <taxon>Pterygota</taxon>
        <taxon>Neoptera</taxon>
        <taxon>Endopterygota</taxon>
        <taxon>Hymenoptera</taxon>
        <taxon>Apocrita</taxon>
        <taxon>Ichneumonoidea</taxon>
        <taxon>Braconidae</taxon>
        <taxon>Euphorinae</taxon>
        <taxon>Microctonus</taxon>
    </lineage>
</organism>
<feature type="transmembrane region" description="Helical" evidence="5">
    <location>
        <begin position="95"/>
        <end position="114"/>
    </location>
</feature>
<evidence type="ECO:0000256" key="3">
    <source>
        <dbReference type="ARBA" id="ARBA00022989"/>
    </source>
</evidence>
<dbReference type="InterPro" id="IPR017981">
    <property type="entry name" value="GPCR_2-like_7TM"/>
</dbReference>
<evidence type="ECO:0000259" key="6">
    <source>
        <dbReference type="PROSITE" id="PS50261"/>
    </source>
</evidence>